<evidence type="ECO:0000256" key="3">
    <source>
        <dbReference type="ARBA" id="ARBA00022448"/>
    </source>
</evidence>
<sequence>MIFIVYHLPHCNLYYGWYPKKILSGSIVYSLVVILWMKTSRIETLVDGIFAISMTLLVLTLDVPKVSNFLTEAAFQQQLGVLWPQFFCYFLSFWILGGLWRVNHQHFNFIKHTDHTLVTINIFSLIFIAMIPFSTEMVSEYGASYFTANMIFQVNQLLAGSLYYINWDYSVRKNLLDDVDARTVNFIRANTLVLPLCAILAISLSPFIYAWSNLIFFTIPVFKRLLERKYFTQGDD</sequence>
<keyword evidence="5 13" id="KW-0812">Transmembrane</keyword>
<dbReference type="OrthoDB" id="10769at2157"/>
<comment type="subcellular location">
    <subcellularLocation>
        <location evidence="1">Membrane</location>
        <topology evidence="1">Multi-pass membrane protein</topology>
    </subcellularLocation>
</comment>
<feature type="transmembrane region" description="Helical" evidence="13">
    <location>
        <begin position="186"/>
        <end position="202"/>
    </location>
</feature>
<dbReference type="PANTHER" id="PTHR31462:SF5">
    <property type="entry name" value="ENDOSOMAL_LYSOSOMAL PROTON CHANNEL TMEM175"/>
    <property type="match status" value="1"/>
</dbReference>
<evidence type="ECO:0000256" key="11">
    <source>
        <dbReference type="ARBA" id="ARBA00023303"/>
    </source>
</evidence>
<keyword evidence="10 13" id="KW-0472">Membrane</keyword>
<dbReference type="GO" id="GO:0015252">
    <property type="term" value="F:proton channel activity"/>
    <property type="evidence" value="ECO:0007669"/>
    <property type="project" value="InterPro"/>
</dbReference>
<comment type="catalytic activity">
    <reaction evidence="12">
        <text>K(+)(in) = K(+)(out)</text>
        <dbReference type="Rhea" id="RHEA:29463"/>
        <dbReference type="ChEBI" id="CHEBI:29103"/>
    </reaction>
</comment>
<dbReference type="GO" id="GO:0016020">
    <property type="term" value="C:membrane"/>
    <property type="evidence" value="ECO:0007669"/>
    <property type="project" value="UniProtKB-SubCell"/>
</dbReference>
<dbReference type="PANTHER" id="PTHR31462">
    <property type="entry name" value="ENDOSOMAL/LYSOSOMAL POTASSIUM CHANNEL TMEM175"/>
    <property type="match status" value="1"/>
</dbReference>
<feature type="transmembrane region" description="Helical" evidence="13">
    <location>
        <begin position="44"/>
        <end position="61"/>
    </location>
</feature>
<evidence type="ECO:0000256" key="5">
    <source>
        <dbReference type="ARBA" id="ARBA00022692"/>
    </source>
</evidence>
<gene>
    <name evidence="14" type="ORF">DPC56_01165</name>
</gene>
<evidence type="ECO:0000256" key="7">
    <source>
        <dbReference type="ARBA" id="ARBA00022958"/>
    </source>
</evidence>
<evidence type="ECO:0000313" key="15">
    <source>
        <dbReference type="Proteomes" id="UP000249782"/>
    </source>
</evidence>
<evidence type="ECO:0000256" key="13">
    <source>
        <dbReference type="SAM" id="Phobius"/>
    </source>
</evidence>
<name>A0A328PAZ3_9EURY</name>
<accession>A0A328PAZ3</accession>
<feature type="transmembrane region" description="Helical" evidence="13">
    <location>
        <begin position="115"/>
        <end position="133"/>
    </location>
</feature>
<keyword evidence="11" id="KW-0407">Ion channel</keyword>
<dbReference type="EMBL" id="QLOE01000001">
    <property type="protein sequence ID" value="RAO79917.1"/>
    <property type="molecule type" value="Genomic_DNA"/>
</dbReference>
<keyword evidence="6" id="KW-0631">Potassium channel</keyword>
<evidence type="ECO:0000256" key="1">
    <source>
        <dbReference type="ARBA" id="ARBA00004141"/>
    </source>
</evidence>
<keyword evidence="8 13" id="KW-1133">Transmembrane helix</keyword>
<feature type="transmembrane region" description="Helical" evidence="13">
    <location>
        <begin position="22"/>
        <end position="37"/>
    </location>
</feature>
<comment type="caution">
    <text evidence="14">The sequence shown here is derived from an EMBL/GenBank/DDBJ whole genome shotgun (WGS) entry which is preliminary data.</text>
</comment>
<dbReference type="Pfam" id="PF06736">
    <property type="entry name" value="TMEM175"/>
    <property type="match status" value="1"/>
</dbReference>
<keyword evidence="4" id="KW-0633">Potassium transport</keyword>
<dbReference type="AlphaFoldDB" id="A0A328PAZ3"/>
<keyword evidence="15" id="KW-1185">Reference proteome</keyword>
<feature type="transmembrane region" description="Helical" evidence="13">
    <location>
        <begin position="81"/>
        <end position="103"/>
    </location>
</feature>
<evidence type="ECO:0000256" key="12">
    <source>
        <dbReference type="ARBA" id="ARBA00034430"/>
    </source>
</evidence>
<organism evidence="14 15">
    <name type="scientific">Methanothermobacter tenebrarum</name>
    <dbReference type="NCBI Taxonomy" id="680118"/>
    <lineage>
        <taxon>Archaea</taxon>
        <taxon>Methanobacteriati</taxon>
        <taxon>Methanobacteriota</taxon>
        <taxon>Methanomada group</taxon>
        <taxon>Methanobacteria</taxon>
        <taxon>Methanobacteriales</taxon>
        <taxon>Methanobacteriaceae</taxon>
        <taxon>Methanothermobacter</taxon>
    </lineage>
</organism>
<keyword evidence="7" id="KW-0630">Potassium</keyword>
<dbReference type="Proteomes" id="UP000249782">
    <property type="component" value="Unassembled WGS sequence"/>
</dbReference>
<dbReference type="GO" id="GO:0005267">
    <property type="term" value="F:potassium channel activity"/>
    <property type="evidence" value="ECO:0007669"/>
    <property type="project" value="UniProtKB-KW"/>
</dbReference>
<comment type="similarity">
    <text evidence="2">Belongs to the TMEM175 family.</text>
</comment>
<evidence type="ECO:0000256" key="9">
    <source>
        <dbReference type="ARBA" id="ARBA00023065"/>
    </source>
</evidence>
<protein>
    <recommendedName>
        <fullName evidence="16">DUF1211 domain-containing protein</fullName>
    </recommendedName>
</protein>
<evidence type="ECO:0000256" key="6">
    <source>
        <dbReference type="ARBA" id="ARBA00022826"/>
    </source>
</evidence>
<dbReference type="InterPro" id="IPR010617">
    <property type="entry name" value="TMEM175-like"/>
</dbReference>
<evidence type="ECO:0008006" key="16">
    <source>
        <dbReference type="Google" id="ProtNLM"/>
    </source>
</evidence>
<evidence type="ECO:0000256" key="10">
    <source>
        <dbReference type="ARBA" id="ARBA00023136"/>
    </source>
</evidence>
<evidence type="ECO:0000256" key="4">
    <source>
        <dbReference type="ARBA" id="ARBA00022538"/>
    </source>
</evidence>
<keyword evidence="3" id="KW-0813">Transport</keyword>
<evidence type="ECO:0000313" key="14">
    <source>
        <dbReference type="EMBL" id="RAO79917.1"/>
    </source>
</evidence>
<evidence type="ECO:0000256" key="2">
    <source>
        <dbReference type="ARBA" id="ARBA00006920"/>
    </source>
</evidence>
<keyword evidence="9" id="KW-0406">Ion transport</keyword>
<feature type="transmembrane region" description="Helical" evidence="13">
    <location>
        <begin position="145"/>
        <end position="165"/>
    </location>
</feature>
<proteinExistence type="inferred from homology"/>
<evidence type="ECO:0000256" key="8">
    <source>
        <dbReference type="ARBA" id="ARBA00022989"/>
    </source>
</evidence>
<reference evidence="14 15" key="1">
    <citation type="submission" date="2018-06" db="EMBL/GenBank/DDBJ databases">
        <title>Draft genome sequence of hyperthermophilic methanogen Methanothermobacter tenebrarum sp. MCM-B 1447.</title>
        <authorList>
            <person name="Pore S.D."/>
            <person name="Dagar S."/>
            <person name="Dhakephalkar P.K."/>
        </authorList>
    </citation>
    <scope>NUCLEOTIDE SEQUENCE [LARGE SCALE GENOMIC DNA]</scope>
    <source>
        <strain evidence="14 15">MCM B 1447</strain>
    </source>
</reference>